<protein>
    <recommendedName>
        <fullName evidence="10">Condensin complex subunit 1</fullName>
    </recommendedName>
</protein>
<keyword evidence="15" id="KW-1185">Reference proteome</keyword>
<dbReference type="SUPFAM" id="SSF48371">
    <property type="entry name" value="ARM repeat"/>
    <property type="match status" value="1"/>
</dbReference>
<evidence type="ECO:0000256" key="3">
    <source>
        <dbReference type="ARBA" id="ARBA00009606"/>
    </source>
</evidence>
<comment type="subcellular location">
    <subcellularLocation>
        <location evidence="2">Chromosome</location>
    </subcellularLocation>
    <subcellularLocation>
        <location evidence="1">Nucleus</location>
    </subcellularLocation>
</comment>
<evidence type="ECO:0000256" key="2">
    <source>
        <dbReference type="ARBA" id="ARBA00004286"/>
    </source>
</evidence>
<dbReference type="InterPro" id="IPR007673">
    <property type="entry name" value="Condensin_cplx_su1"/>
</dbReference>
<keyword evidence="6 10" id="KW-0498">Mitosis</keyword>
<feature type="region of interest" description="Disordered" evidence="11">
    <location>
        <begin position="1261"/>
        <end position="1311"/>
    </location>
</feature>
<dbReference type="PANTHER" id="PTHR14222:SF2">
    <property type="entry name" value="CONDENSIN COMPLEX SUBUNIT 1"/>
    <property type="match status" value="1"/>
</dbReference>
<keyword evidence="9 10" id="KW-0131">Cell cycle</keyword>
<evidence type="ECO:0000256" key="9">
    <source>
        <dbReference type="ARBA" id="ARBA00023306"/>
    </source>
</evidence>
<keyword evidence="4" id="KW-0158">Chromosome</keyword>
<dbReference type="InterPro" id="IPR016024">
    <property type="entry name" value="ARM-type_fold"/>
</dbReference>
<feature type="domain" description="Condensin complex subunit 1 N-terminal" evidence="13">
    <location>
        <begin position="89"/>
        <end position="237"/>
    </location>
</feature>
<dbReference type="Proteomes" id="UP001307889">
    <property type="component" value="Chromosome 8"/>
</dbReference>
<comment type="similarity">
    <text evidence="3 10">Belongs to the CND1 (condensin subunit 1) family.</text>
</comment>
<reference evidence="14 15" key="1">
    <citation type="submission" date="2023-09" db="EMBL/GenBank/DDBJ databases">
        <title>Nesidiocoris tenuis whole genome shotgun sequence.</title>
        <authorList>
            <person name="Shibata T."/>
            <person name="Shimoda M."/>
            <person name="Kobayashi T."/>
            <person name="Uehara T."/>
        </authorList>
    </citation>
    <scope>NUCLEOTIDE SEQUENCE [LARGE SCALE GENOMIC DNA]</scope>
    <source>
        <strain evidence="14 15">Japan</strain>
    </source>
</reference>
<evidence type="ECO:0000256" key="4">
    <source>
        <dbReference type="ARBA" id="ARBA00022454"/>
    </source>
</evidence>
<comment type="function">
    <text evidence="10">Regulatory subunit of the condensin complex, a complex required for conversion of interphase chromatin into mitotic-like condense chromosomes. The condensin complex probably introduces positive supercoils into relaxed DNA in the presence of type I topoisomerases and converts nicked DNA into positive knotted forms in the presence of type II topoisomerases.</text>
</comment>
<accession>A0ABN7AYL2</accession>
<dbReference type="InterPro" id="IPR011989">
    <property type="entry name" value="ARM-like"/>
</dbReference>
<dbReference type="Pfam" id="PF12922">
    <property type="entry name" value="Cnd1_N"/>
    <property type="match status" value="1"/>
</dbReference>
<dbReference type="InterPro" id="IPR024324">
    <property type="entry name" value="Condensin_cplx_su1_N"/>
</dbReference>
<dbReference type="Gene3D" id="1.25.10.10">
    <property type="entry name" value="Leucine-rich Repeat Variant"/>
    <property type="match status" value="2"/>
</dbReference>
<feature type="domain" description="Condensin complex subunit 1 C-terminal" evidence="12">
    <location>
        <begin position="1023"/>
        <end position="1186"/>
    </location>
</feature>
<dbReference type="PANTHER" id="PTHR14222">
    <property type="entry name" value="CONDENSIN"/>
    <property type="match status" value="1"/>
</dbReference>
<keyword evidence="7 10" id="KW-0226">DNA condensation</keyword>
<sequence>MDEDWEFTIPLQREDLKKIDTGQYYVKEVFDLEDSIRKCKGLRSIVTTDGCSTILDHFDTLYSVFCAPELSLIQLQELYDMSICRYILGLKDYVREALQNDAGSRKRVVDIIKMILYIFSMFVKAYEDKLSQSIVNYIPEVKVPKKKGKKAKAKETWDWTEFKLEAFRILGAILSMNINPLWPNLVADGRFVSMIADCCYKLCENPDLTQAKNKPLKDTICHVLAVLVGQYNHGMTFVSRAVDLVRKNENTISLVSHAVVMMVRDYNCSSVLPRILHEFNDILQVENIDGLSKSVGTFITDIAETQPALLLPCVNVLRKNLVVEPYAVRSATLIAFCEIILKCLNGDLNKDDSILRRKLLKHLIIHLHDQNAYVRSKDLQLWTKLAGERVIPKDLVSEVAEKALARLGDKSAFVVKSTVQFFCVQLKNNPFAGKLNVSQLEQELFEAKAALSVISAKRTLSREETWKKLEQELLLAITKEIATGDQDFGTECPSTQNVSVQDVMVIITKLIQQKHFAEAYSCLRRSQIQWPEGNELRCNLDESNQADYHFAVLKKIFMSATENDDNELQLEFDCFSEEFERQMKIVEFAEEATSFAKLMCLVCDEVAKVMKSNSLLEVLEAIEFFSTAYQFGLATARPVIREALVYVKCKQPGVKEAVAAAYKTLYLNTVKPTPRERAQQIARRLIKLVRDLNLEQKCALEELMQEWMKNNELDSEFVQVLWEKYSKKQPETTEEESITALILIDMIAGVNPAIISSNVATLLEIGLSEKSSVRIAAETCTTLTRLSSVKQNNKFVRYPPTHHMFELASKKVLQYLAKRNQSDYSLLMFAAIRMIFKLTCFPEKIADKLLFDCYQRLLSLAQGNSIAGEETLDGSKQNSQESYQEFVLSRVFHIYSEILFRKWLYYDRDVTNCLKKPVTETVRTNDNEDSDEFELANREVEDDAIVTTIAELCEKLVLGGSKVETHIREMIVQVCKAHLDTASISLQSAAASSLSKMMMVSQEFCENNVQLYFTLLEKAKAEVVRSNLTFGLGDLIARFPNIIEPWTSHIYAKLKDSSALVRKNTVVVLCHLISREMVKVRGQIAEICLCLEDEEPSIVGIVQSLLYDLSQKGNTLYNIIADIISRLSNPDRPDPVSSEAFKRIMKFILGLVSKDRQNELLVEKLTLRLKEAPTDRQCQDLAFCLSLLSYNEKSLRRLGESLPINSERLSVPDVYAAITSIISTASKSINKPQIKEAAQDCQSKLDEILGIKDPAADSSITLQRSKRTLPSDDEDDAKTDDVFVTPRRPPPTPGRPPSTRSRARVRYDCDK</sequence>
<evidence type="ECO:0000313" key="14">
    <source>
        <dbReference type="EMBL" id="BES97083.1"/>
    </source>
</evidence>
<evidence type="ECO:0000259" key="12">
    <source>
        <dbReference type="Pfam" id="PF12717"/>
    </source>
</evidence>
<keyword evidence="5 10" id="KW-0132">Cell division</keyword>
<evidence type="ECO:0000256" key="8">
    <source>
        <dbReference type="ARBA" id="ARBA00023242"/>
    </source>
</evidence>
<name>A0ABN7AYL2_9HEMI</name>
<keyword evidence="8" id="KW-0539">Nucleus</keyword>
<evidence type="ECO:0000259" key="13">
    <source>
        <dbReference type="Pfam" id="PF12922"/>
    </source>
</evidence>
<proteinExistence type="inferred from homology"/>
<evidence type="ECO:0000256" key="10">
    <source>
        <dbReference type="PIRNR" id="PIRNR017127"/>
    </source>
</evidence>
<dbReference type="EMBL" id="AP028916">
    <property type="protein sequence ID" value="BES97083.1"/>
    <property type="molecule type" value="Genomic_DNA"/>
</dbReference>
<evidence type="ECO:0000256" key="7">
    <source>
        <dbReference type="ARBA" id="ARBA00023067"/>
    </source>
</evidence>
<evidence type="ECO:0000313" key="15">
    <source>
        <dbReference type="Proteomes" id="UP001307889"/>
    </source>
</evidence>
<dbReference type="Pfam" id="PF12717">
    <property type="entry name" value="Cnd1"/>
    <property type="match status" value="1"/>
</dbReference>
<dbReference type="InterPro" id="IPR026971">
    <property type="entry name" value="CND1/NCAPD3"/>
</dbReference>
<evidence type="ECO:0000256" key="5">
    <source>
        <dbReference type="ARBA" id="ARBA00022618"/>
    </source>
</evidence>
<evidence type="ECO:0000256" key="11">
    <source>
        <dbReference type="SAM" id="MobiDB-lite"/>
    </source>
</evidence>
<dbReference type="InterPro" id="IPR032682">
    <property type="entry name" value="Cnd1_C"/>
</dbReference>
<gene>
    <name evidence="14" type="ORF">NTJ_09897</name>
</gene>
<organism evidence="14 15">
    <name type="scientific">Nesidiocoris tenuis</name>
    <dbReference type="NCBI Taxonomy" id="355587"/>
    <lineage>
        <taxon>Eukaryota</taxon>
        <taxon>Metazoa</taxon>
        <taxon>Ecdysozoa</taxon>
        <taxon>Arthropoda</taxon>
        <taxon>Hexapoda</taxon>
        <taxon>Insecta</taxon>
        <taxon>Pterygota</taxon>
        <taxon>Neoptera</taxon>
        <taxon>Paraneoptera</taxon>
        <taxon>Hemiptera</taxon>
        <taxon>Heteroptera</taxon>
        <taxon>Panheteroptera</taxon>
        <taxon>Cimicomorpha</taxon>
        <taxon>Miridae</taxon>
        <taxon>Dicyphina</taxon>
        <taxon>Nesidiocoris</taxon>
    </lineage>
</organism>
<dbReference type="PIRSF" id="PIRSF017127">
    <property type="entry name" value="Condensin_D2"/>
    <property type="match status" value="1"/>
</dbReference>
<feature type="compositionally biased region" description="Pro residues" evidence="11">
    <location>
        <begin position="1287"/>
        <end position="1296"/>
    </location>
</feature>
<evidence type="ECO:0000256" key="6">
    <source>
        <dbReference type="ARBA" id="ARBA00022776"/>
    </source>
</evidence>
<evidence type="ECO:0000256" key="1">
    <source>
        <dbReference type="ARBA" id="ARBA00004123"/>
    </source>
</evidence>